<organism evidence="2 3">
    <name type="scientific">Actinomadura graeca</name>
    <dbReference type="NCBI Taxonomy" id="2750812"/>
    <lineage>
        <taxon>Bacteria</taxon>
        <taxon>Bacillati</taxon>
        <taxon>Actinomycetota</taxon>
        <taxon>Actinomycetes</taxon>
        <taxon>Streptosporangiales</taxon>
        <taxon>Thermomonosporaceae</taxon>
        <taxon>Actinomadura</taxon>
    </lineage>
</organism>
<dbReference type="PANTHER" id="PTHR34315:SF1">
    <property type="entry name" value="INTRADIOL RING-CLEAVAGE DIOXYGENASES DOMAIN-CONTAINING PROTEIN-RELATED"/>
    <property type="match status" value="1"/>
</dbReference>
<sequence length="265" mass="28975">MEREVGAAREDEIAAALLDRSPRTGPTPGAIDGPYWFDVDLVRADLREDRRGLETRLVLRVLETRGGETGPFRGVWGVAPPQETVPVHGAMVEVWHCDAAGVYSGFEEISRMEIPIPMGDDGLPAGPMPGGDAGPSDGSYSRGEPESTRTDDATYLRGAQPTDASGIARFTTIYPGWYVSRTSHVHVKVHRERRNVLTAQLYLDDGLSDEIHTTVAPYTDHVARDTRNETDFLFTPECRLEAERHGDRVIAAIDLVLGPEAVPGC</sequence>
<dbReference type="Gene3D" id="2.60.130.10">
    <property type="entry name" value="Aromatic compound dioxygenase"/>
    <property type="match status" value="2"/>
</dbReference>
<keyword evidence="2" id="KW-0223">Dioxygenase</keyword>
<evidence type="ECO:0000313" key="3">
    <source>
        <dbReference type="Proteomes" id="UP001049518"/>
    </source>
</evidence>
<dbReference type="Proteomes" id="UP001049518">
    <property type="component" value="Chromosome"/>
</dbReference>
<dbReference type="InterPro" id="IPR015889">
    <property type="entry name" value="Intradiol_dOase_core"/>
</dbReference>
<keyword evidence="3" id="KW-1185">Reference proteome</keyword>
<gene>
    <name evidence="2" type="ORF">AGRA3207_001984</name>
</gene>
<evidence type="ECO:0000313" key="2">
    <source>
        <dbReference type="EMBL" id="QXJ21158.1"/>
    </source>
</evidence>
<dbReference type="RefSeq" id="WP_231334292.1">
    <property type="nucleotide sequence ID" value="NZ_CP059572.1"/>
</dbReference>
<protein>
    <submittedName>
        <fullName evidence="2">Protocatechuate dioxygenase</fullName>
    </submittedName>
</protein>
<dbReference type="PANTHER" id="PTHR34315">
    <property type="match status" value="1"/>
</dbReference>
<proteinExistence type="predicted"/>
<dbReference type="EMBL" id="CP059572">
    <property type="protein sequence ID" value="QXJ21158.1"/>
    <property type="molecule type" value="Genomic_DNA"/>
</dbReference>
<keyword evidence="2" id="KW-0560">Oxidoreductase</keyword>
<feature type="region of interest" description="Disordered" evidence="1">
    <location>
        <begin position="119"/>
        <end position="151"/>
    </location>
</feature>
<dbReference type="GO" id="GO:0051213">
    <property type="term" value="F:dioxygenase activity"/>
    <property type="evidence" value="ECO:0007669"/>
    <property type="project" value="UniProtKB-KW"/>
</dbReference>
<accession>A0ABX8QWL2</accession>
<dbReference type="SUPFAM" id="SSF49482">
    <property type="entry name" value="Aromatic compound dioxygenase"/>
    <property type="match status" value="1"/>
</dbReference>
<name>A0ABX8QWL2_9ACTN</name>
<reference evidence="2" key="1">
    <citation type="submission" date="2020-07" db="EMBL/GenBank/DDBJ databases">
        <authorList>
            <person name="Tarantini F.S."/>
            <person name="Hong K.W."/>
            <person name="Chan K.G."/>
        </authorList>
    </citation>
    <scope>NUCLEOTIDE SEQUENCE</scope>
    <source>
        <strain evidence="2">32-07</strain>
    </source>
</reference>
<evidence type="ECO:0000256" key="1">
    <source>
        <dbReference type="SAM" id="MobiDB-lite"/>
    </source>
</evidence>